<proteinExistence type="predicted"/>
<organism evidence="1 2">
    <name type="scientific">Malus domestica</name>
    <name type="common">Apple</name>
    <name type="synonym">Pyrus malus</name>
    <dbReference type="NCBI Taxonomy" id="3750"/>
    <lineage>
        <taxon>Eukaryota</taxon>
        <taxon>Viridiplantae</taxon>
        <taxon>Streptophyta</taxon>
        <taxon>Embryophyta</taxon>
        <taxon>Tracheophyta</taxon>
        <taxon>Spermatophyta</taxon>
        <taxon>Magnoliopsida</taxon>
        <taxon>eudicotyledons</taxon>
        <taxon>Gunneridae</taxon>
        <taxon>Pentapetalae</taxon>
        <taxon>rosids</taxon>
        <taxon>fabids</taxon>
        <taxon>Rosales</taxon>
        <taxon>Rosaceae</taxon>
        <taxon>Amygdaloideae</taxon>
        <taxon>Maleae</taxon>
        <taxon>Malus</taxon>
    </lineage>
</organism>
<dbReference type="EMBL" id="RDQH01000334">
    <property type="protein sequence ID" value="RXH91459.1"/>
    <property type="molecule type" value="Genomic_DNA"/>
</dbReference>
<keyword evidence="2" id="KW-1185">Reference proteome</keyword>
<comment type="caution">
    <text evidence="1">The sequence shown here is derived from an EMBL/GenBank/DDBJ whole genome shotgun (WGS) entry which is preliminary data.</text>
</comment>
<dbReference type="AlphaFoldDB" id="A0A498J6R3"/>
<evidence type="ECO:0000313" key="1">
    <source>
        <dbReference type="EMBL" id="RXH91459.1"/>
    </source>
</evidence>
<evidence type="ECO:0000313" key="2">
    <source>
        <dbReference type="Proteomes" id="UP000290289"/>
    </source>
</evidence>
<gene>
    <name evidence="1" type="ORF">DVH24_020482</name>
</gene>
<protein>
    <submittedName>
        <fullName evidence="1">Uncharacterized protein</fullName>
    </submittedName>
</protein>
<name>A0A498J6R3_MALDO</name>
<dbReference type="Proteomes" id="UP000290289">
    <property type="component" value="Chromosome 8"/>
</dbReference>
<sequence length="133" mass="14382">MPILPSPLASSSSLLCHLTVVQQMQESIHTVKSSAPLGHGVSKRAGHADRAWSLAWNPATGVPGIPLSFHFYVSGSVLKGVFMGCRQFWMKRTPEPSDRALGPHLGSYWPLQASMPPLQLGKMLEAITNVLPV</sequence>
<reference evidence="1 2" key="1">
    <citation type="submission" date="2018-10" db="EMBL/GenBank/DDBJ databases">
        <title>A high-quality apple genome assembly.</title>
        <authorList>
            <person name="Hu J."/>
        </authorList>
    </citation>
    <scope>NUCLEOTIDE SEQUENCE [LARGE SCALE GENOMIC DNA]</scope>
    <source>
        <strain evidence="2">cv. HFTH1</strain>
        <tissue evidence="1">Young leaf</tissue>
    </source>
</reference>
<accession>A0A498J6R3</accession>